<reference evidence="2 3" key="1">
    <citation type="submission" date="2019-09" db="EMBL/GenBank/DDBJ databases">
        <authorList>
            <person name="Depoorter E."/>
        </authorList>
    </citation>
    <scope>NUCLEOTIDE SEQUENCE [LARGE SCALE GENOMIC DNA]</scope>
    <source>
        <strain evidence="2">LMG 24066</strain>
    </source>
</reference>
<sequence length="30" mass="3150">MLGAALNWVPPKAPAAPARSSGKKRSTETR</sequence>
<protein>
    <submittedName>
        <fullName evidence="2">Uncharacterized protein</fullName>
    </submittedName>
</protein>
<dbReference type="Proteomes" id="UP000494172">
    <property type="component" value="Unassembled WGS sequence"/>
</dbReference>
<organism evidence="2 3">
    <name type="scientific">Burkholderia arboris</name>
    <dbReference type="NCBI Taxonomy" id="488730"/>
    <lineage>
        <taxon>Bacteria</taxon>
        <taxon>Pseudomonadati</taxon>
        <taxon>Pseudomonadota</taxon>
        <taxon>Betaproteobacteria</taxon>
        <taxon>Burkholderiales</taxon>
        <taxon>Burkholderiaceae</taxon>
        <taxon>Burkholderia</taxon>
        <taxon>Burkholderia cepacia complex</taxon>
    </lineage>
</organism>
<comment type="caution">
    <text evidence="2">The sequence shown here is derived from an EMBL/GenBank/DDBJ whole genome shotgun (WGS) entry which is preliminary data.</text>
</comment>
<gene>
    <name evidence="2" type="ORF">BAR24066_05726</name>
</gene>
<dbReference type="AlphaFoldDB" id="A0A9Q9UTG8"/>
<dbReference type="EMBL" id="CABVPX010000030">
    <property type="protein sequence ID" value="VWC19467.1"/>
    <property type="molecule type" value="Genomic_DNA"/>
</dbReference>
<name>A0A9Q9UTG8_9BURK</name>
<evidence type="ECO:0000313" key="3">
    <source>
        <dbReference type="Proteomes" id="UP000494172"/>
    </source>
</evidence>
<evidence type="ECO:0000313" key="2">
    <source>
        <dbReference type="EMBL" id="VWC19467.1"/>
    </source>
</evidence>
<feature type="region of interest" description="Disordered" evidence="1">
    <location>
        <begin position="1"/>
        <end position="30"/>
    </location>
</feature>
<evidence type="ECO:0000256" key="1">
    <source>
        <dbReference type="SAM" id="MobiDB-lite"/>
    </source>
</evidence>
<accession>A0A9Q9UTG8</accession>
<proteinExistence type="predicted"/>